<dbReference type="GO" id="GO:0006281">
    <property type="term" value="P:DNA repair"/>
    <property type="evidence" value="ECO:0007669"/>
    <property type="project" value="UniProtKB-KW"/>
</dbReference>
<organism evidence="8 9">
    <name type="scientific">Rubricoccus marinus</name>
    <dbReference type="NCBI Taxonomy" id="716817"/>
    <lineage>
        <taxon>Bacteria</taxon>
        <taxon>Pseudomonadati</taxon>
        <taxon>Rhodothermota</taxon>
        <taxon>Rhodothermia</taxon>
        <taxon>Rhodothermales</taxon>
        <taxon>Rubricoccaceae</taxon>
        <taxon>Rubricoccus</taxon>
    </lineage>
</organism>
<evidence type="ECO:0000313" key="9">
    <source>
        <dbReference type="Proteomes" id="UP000216446"/>
    </source>
</evidence>
<dbReference type="Proteomes" id="UP000216446">
    <property type="component" value="Unassembled WGS sequence"/>
</dbReference>
<evidence type="ECO:0000256" key="4">
    <source>
        <dbReference type="ARBA" id="ARBA00022763"/>
    </source>
</evidence>
<dbReference type="InterPro" id="IPR001497">
    <property type="entry name" value="MethylDNA_cys_MeTrfase_AS"/>
</dbReference>
<dbReference type="PANTHER" id="PTHR42942:SF1">
    <property type="entry name" value="ALKYLTRANSFERASE-LIKE PROTEIN 1"/>
    <property type="match status" value="1"/>
</dbReference>
<dbReference type="AlphaFoldDB" id="A0A259TWZ0"/>
<dbReference type="RefSeq" id="WP_094545979.1">
    <property type="nucleotide sequence ID" value="NZ_MQWB01000001.1"/>
</dbReference>
<dbReference type="GO" id="GO:0032259">
    <property type="term" value="P:methylation"/>
    <property type="evidence" value="ECO:0007669"/>
    <property type="project" value="UniProtKB-KW"/>
</dbReference>
<feature type="domain" description="Methylated-DNA-[protein]-cysteine S-methyltransferase DNA binding" evidence="7">
    <location>
        <begin position="16"/>
        <end position="102"/>
    </location>
</feature>
<dbReference type="NCBIfam" id="TIGR00589">
    <property type="entry name" value="ogt"/>
    <property type="match status" value="1"/>
</dbReference>
<evidence type="ECO:0000259" key="7">
    <source>
        <dbReference type="Pfam" id="PF01035"/>
    </source>
</evidence>
<keyword evidence="3" id="KW-0808">Transferase</keyword>
<name>A0A259TWZ0_9BACT</name>
<dbReference type="OrthoDB" id="9132167at2"/>
<comment type="catalytic activity">
    <reaction evidence="1">
        <text>a 4-O-methyl-thymidine in DNA + L-cysteinyl-[protein] = a thymidine in DNA + S-methyl-L-cysteinyl-[protein]</text>
        <dbReference type="Rhea" id="RHEA:53428"/>
        <dbReference type="Rhea" id="RHEA-COMP:10131"/>
        <dbReference type="Rhea" id="RHEA-COMP:10132"/>
        <dbReference type="Rhea" id="RHEA-COMP:13555"/>
        <dbReference type="Rhea" id="RHEA-COMP:13556"/>
        <dbReference type="ChEBI" id="CHEBI:29950"/>
        <dbReference type="ChEBI" id="CHEBI:82612"/>
        <dbReference type="ChEBI" id="CHEBI:137386"/>
        <dbReference type="ChEBI" id="CHEBI:137387"/>
        <dbReference type="EC" id="2.1.1.63"/>
    </reaction>
</comment>
<dbReference type="Gene3D" id="1.10.10.10">
    <property type="entry name" value="Winged helix-like DNA-binding domain superfamily/Winged helix DNA-binding domain"/>
    <property type="match status" value="1"/>
</dbReference>
<protein>
    <recommendedName>
        <fullName evidence="7">Methylated-DNA-[protein]-cysteine S-methyltransferase DNA binding domain-containing protein</fullName>
    </recommendedName>
</protein>
<accession>A0A259TWZ0</accession>
<keyword evidence="4" id="KW-0227">DNA damage</keyword>
<evidence type="ECO:0000313" key="8">
    <source>
        <dbReference type="EMBL" id="OZC02094.1"/>
    </source>
</evidence>
<comment type="catalytic activity">
    <reaction evidence="6">
        <text>a 6-O-methyl-2'-deoxyguanosine in DNA + L-cysteinyl-[protein] = S-methyl-L-cysteinyl-[protein] + a 2'-deoxyguanosine in DNA</text>
        <dbReference type="Rhea" id="RHEA:24000"/>
        <dbReference type="Rhea" id="RHEA-COMP:10131"/>
        <dbReference type="Rhea" id="RHEA-COMP:10132"/>
        <dbReference type="Rhea" id="RHEA-COMP:11367"/>
        <dbReference type="Rhea" id="RHEA-COMP:11368"/>
        <dbReference type="ChEBI" id="CHEBI:29950"/>
        <dbReference type="ChEBI" id="CHEBI:82612"/>
        <dbReference type="ChEBI" id="CHEBI:85445"/>
        <dbReference type="ChEBI" id="CHEBI:85448"/>
        <dbReference type="EC" id="2.1.1.63"/>
    </reaction>
</comment>
<dbReference type="InterPro" id="IPR036217">
    <property type="entry name" value="MethylDNA_cys_MeTrfase_DNAb"/>
</dbReference>
<dbReference type="CDD" id="cd06445">
    <property type="entry name" value="ATase"/>
    <property type="match status" value="1"/>
</dbReference>
<dbReference type="Pfam" id="PF01035">
    <property type="entry name" value="DNA_binding_1"/>
    <property type="match status" value="1"/>
</dbReference>
<evidence type="ECO:0000256" key="1">
    <source>
        <dbReference type="ARBA" id="ARBA00001286"/>
    </source>
</evidence>
<dbReference type="PANTHER" id="PTHR42942">
    <property type="entry name" value="6-O-METHYLGUANINE DNA METHYLTRANSFERASE"/>
    <property type="match status" value="1"/>
</dbReference>
<evidence type="ECO:0000256" key="5">
    <source>
        <dbReference type="ARBA" id="ARBA00023204"/>
    </source>
</evidence>
<proteinExistence type="predicted"/>
<dbReference type="InParanoid" id="A0A259TWZ0"/>
<evidence type="ECO:0000256" key="2">
    <source>
        <dbReference type="ARBA" id="ARBA00022603"/>
    </source>
</evidence>
<comment type="caution">
    <text evidence="8">The sequence shown here is derived from an EMBL/GenBank/DDBJ whole genome shotgun (WGS) entry which is preliminary data.</text>
</comment>
<sequence>MPRAAAPNPAPEARDDFYARVWAVVGRIPAGRVTTYGHVARYLDAPRASRAVGWALKAVAASERSLLEIPCHRVVNRVGALSGRLHFPTPSAMEERLLAEGVAFTPEARVDLEAHLWDPQHPHR</sequence>
<dbReference type="InterPro" id="IPR052520">
    <property type="entry name" value="ATL_DNA_repair"/>
</dbReference>
<dbReference type="EMBL" id="MQWB01000001">
    <property type="protein sequence ID" value="OZC02094.1"/>
    <property type="molecule type" value="Genomic_DNA"/>
</dbReference>
<gene>
    <name evidence="8" type="ORF">BSZ36_03305</name>
</gene>
<evidence type="ECO:0000256" key="3">
    <source>
        <dbReference type="ARBA" id="ARBA00022679"/>
    </source>
</evidence>
<keyword evidence="5" id="KW-0234">DNA repair</keyword>
<dbReference type="FunCoup" id="A0A259TWZ0">
    <property type="interactions" value="71"/>
</dbReference>
<keyword evidence="9" id="KW-1185">Reference proteome</keyword>
<keyword evidence="2" id="KW-0489">Methyltransferase</keyword>
<dbReference type="GO" id="GO:0003908">
    <property type="term" value="F:methylated-DNA-[protein]-cysteine S-methyltransferase activity"/>
    <property type="evidence" value="ECO:0007669"/>
    <property type="project" value="UniProtKB-EC"/>
</dbReference>
<dbReference type="InterPro" id="IPR014048">
    <property type="entry name" value="MethylDNA_cys_MeTrfase_DNA-bd"/>
</dbReference>
<evidence type="ECO:0000256" key="6">
    <source>
        <dbReference type="ARBA" id="ARBA00049348"/>
    </source>
</evidence>
<reference evidence="8 9" key="1">
    <citation type="submission" date="2016-11" db="EMBL/GenBank/DDBJ databases">
        <title>Study of marine rhodopsin-containing bacteria.</title>
        <authorList>
            <person name="Yoshizawa S."/>
            <person name="Kumagai Y."/>
            <person name="Kogure K."/>
        </authorList>
    </citation>
    <scope>NUCLEOTIDE SEQUENCE [LARGE SCALE GENOMIC DNA]</scope>
    <source>
        <strain evidence="8 9">SG-29</strain>
    </source>
</reference>
<dbReference type="SUPFAM" id="SSF46767">
    <property type="entry name" value="Methylated DNA-protein cysteine methyltransferase, C-terminal domain"/>
    <property type="match status" value="1"/>
</dbReference>
<dbReference type="InterPro" id="IPR036388">
    <property type="entry name" value="WH-like_DNA-bd_sf"/>
</dbReference>
<dbReference type="PROSITE" id="PS00374">
    <property type="entry name" value="MGMT"/>
    <property type="match status" value="1"/>
</dbReference>